<comment type="similarity">
    <text evidence="2">Belongs to the PA-phosphatase related phosphoesterase family.</text>
</comment>
<dbReference type="SUPFAM" id="SSF48317">
    <property type="entry name" value="Acid phosphatase/Vanadium-dependent haloperoxidase"/>
    <property type="match status" value="1"/>
</dbReference>
<feature type="transmembrane region" description="Helical" evidence="6">
    <location>
        <begin position="73"/>
        <end position="94"/>
    </location>
</feature>
<evidence type="ECO:0000256" key="2">
    <source>
        <dbReference type="ARBA" id="ARBA00008816"/>
    </source>
</evidence>
<dbReference type="GO" id="GO:0016020">
    <property type="term" value="C:membrane"/>
    <property type="evidence" value="ECO:0007669"/>
    <property type="project" value="UniProtKB-SubCell"/>
</dbReference>
<dbReference type="GO" id="GO:0008195">
    <property type="term" value="F:phosphatidate phosphatase activity"/>
    <property type="evidence" value="ECO:0007669"/>
    <property type="project" value="TreeGrafter"/>
</dbReference>
<dbReference type="OrthoDB" id="8907274at2759"/>
<keyword evidence="3 6" id="KW-0812">Transmembrane</keyword>
<dbReference type="PANTHER" id="PTHR10165:SF154">
    <property type="entry name" value="PAP2 DOMAIN PROTEIN (AFU_ORTHOLOGUE AFUA_1G09730)"/>
    <property type="match status" value="1"/>
</dbReference>
<dbReference type="SMART" id="SM00014">
    <property type="entry name" value="acidPPc"/>
    <property type="match status" value="1"/>
</dbReference>
<gene>
    <name evidence="8" type="ORF">OnM2_020093</name>
</gene>
<keyword evidence="9" id="KW-1185">Reference proteome</keyword>
<feature type="domain" description="Phosphatidic acid phosphatase type 2/haloperoxidase" evidence="7">
    <location>
        <begin position="120"/>
        <end position="248"/>
    </location>
</feature>
<name>A0A420I3F9_9PEZI</name>
<sequence>MKQQISSIDVNRRSGSSLRQILSYVFDWLIILVTTVLGVFAGSLVPNKRPFSLGNPEISFPYQINEKVSTQKLGIYALIIPAFIILAICLVLVPGPTISRSTPRSAIWHRRLWELHVGWLGLCLSLSSSIFITGIMKNLFGKPRPDLLSRCIPDLANLEKYRVGGFFGTNVVSADICQQTDPYIFEDGFRSYPSGHSSFASGGLIYLSLYLASKLAFSMPYVSTPTLAGYNKIQNSAFPGLLNLFPSKKGSDRIGFQTTNGPYNRQELLRATRSKAAAPPLYLLVFVAMPFTGSIYISSTRYSDFRHHGFDILFGYMIGIFCSVISFRFYHLPISQGAGWAWGPRSSTRSFWSGVGIGGYVGSASDWQEEIEMPLHFEGDSSDIENQQNTVSSNDKLELLPVQVRLDPIDVELLPSKNK</sequence>
<dbReference type="GO" id="GO:0006644">
    <property type="term" value="P:phospholipid metabolic process"/>
    <property type="evidence" value="ECO:0007669"/>
    <property type="project" value="InterPro"/>
</dbReference>
<organism evidence="8 9">
    <name type="scientific">Erysiphe neolycopersici</name>
    <dbReference type="NCBI Taxonomy" id="212602"/>
    <lineage>
        <taxon>Eukaryota</taxon>
        <taxon>Fungi</taxon>
        <taxon>Dikarya</taxon>
        <taxon>Ascomycota</taxon>
        <taxon>Pezizomycotina</taxon>
        <taxon>Leotiomycetes</taxon>
        <taxon>Erysiphales</taxon>
        <taxon>Erysiphaceae</taxon>
        <taxon>Erysiphe</taxon>
    </lineage>
</organism>
<dbReference type="Pfam" id="PF01569">
    <property type="entry name" value="PAP2"/>
    <property type="match status" value="1"/>
</dbReference>
<evidence type="ECO:0000256" key="4">
    <source>
        <dbReference type="ARBA" id="ARBA00022989"/>
    </source>
</evidence>
<evidence type="ECO:0000256" key="1">
    <source>
        <dbReference type="ARBA" id="ARBA00004141"/>
    </source>
</evidence>
<dbReference type="Gene3D" id="1.20.144.10">
    <property type="entry name" value="Phosphatidic acid phosphatase type 2/haloperoxidase"/>
    <property type="match status" value="1"/>
</dbReference>
<dbReference type="AlphaFoldDB" id="A0A420I3F9"/>
<dbReference type="Proteomes" id="UP000286134">
    <property type="component" value="Unassembled WGS sequence"/>
</dbReference>
<comment type="caution">
    <text evidence="8">The sequence shown here is derived from an EMBL/GenBank/DDBJ whole genome shotgun (WGS) entry which is preliminary data.</text>
</comment>
<evidence type="ECO:0000256" key="6">
    <source>
        <dbReference type="SAM" id="Phobius"/>
    </source>
</evidence>
<comment type="subcellular location">
    <subcellularLocation>
        <location evidence="1">Membrane</location>
        <topology evidence="1">Multi-pass membrane protein</topology>
    </subcellularLocation>
</comment>
<dbReference type="PANTHER" id="PTHR10165">
    <property type="entry name" value="LIPID PHOSPHATE PHOSPHATASE"/>
    <property type="match status" value="1"/>
</dbReference>
<feature type="transmembrane region" description="Helical" evidence="6">
    <location>
        <begin position="280"/>
        <end position="298"/>
    </location>
</feature>
<evidence type="ECO:0000259" key="7">
    <source>
        <dbReference type="SMART" id="SM00014"/>
    </source>
</evidence>
<feature type="transmembrane region" description="Helical" evidence="6">
    <location>
        <begin position="21"/>
        <end position="45"/>
    </location>
</feature>
<dbReference type="CDD" id="cd03390">
    <property type="entry name" value="PAP2_containing_1_like"/>
    <property type="match status" value="1"/>
</dbReference>
<feature type="transmembrane region" description="Helical" evidence="6">
    <location>
        <begin position="310"/>
        <end position="330"/>
    </location>
</feature>
<feature type="transmembrane region" description="Helical" evidence="6">
    <location>
        <begin position="199"/>
        <end position="217"/>
    </location>
</feature>
<evidence type="ECO:0000256" key="3">
    <source>
        <dbReference type="ARBA" id="ARBA00022692"/>
    </source>
</evidence>
<reference evidence="8 9" key="1">
    <citation type="journal article" date="2018" name="BMC Genomics">
        <title>Comparative genome analyses reveal sequence features reflecting distinct modes of host-adaptation between dicot and monocot powdery mildew.</title>
        <authorList>
            <person name="Wu Y."/>
            <person name="Ma X."/>
            <person name="Pan Z."/>
            <person name="Kale S.D."/>
            <person name="Song Y."/>
            <person name="King H."/>
            <person name="Zhang Q."/>
            <person name="Presley C."/>
            <person name="Deng X."/>
            <person name="Wei C.I."/>
            <person name="Xiao S."/>
        </authorList>
    </citation>
    <scope>NUCLEOTIDE SEQUENCE [LARGE SCALE GENOMIC DNA]</scope>
    <source>
        <strain evidence="8">UMSG2</strain>
    </source>
</reference>
<proteinExistence type="inferred from homology"/>
<dbReference type="InterPro" id="IPR043216">
    <property type="entry name" value="PAP-like"/>
</dbReference>
<evidence type="ECO:0000313" key="8">
    <source>
        <dbReference type="EMBL" id="RKF64186.1"/>
    </source>
</evidence>
<feature type="transmembrane region" description="Helical" evidence="6">
    <location>
        <begin position="115"/>
        <end position="136"/>
    </location>
</feature>
<keyword evidence="5 6" id="KW-0472">Membrane</keyword>
<evidence type="ECO:0000313" key="9">
    <source>
        <dbReference type="Proteomes" id="UP000286134"/>
    </source>
</evidence>
<dbReference type="GO" id="GO:0046839">
    <property type="term" value="P:phospholipid dephosphorylation"/>
    <property type="evidence" value="ECO:0007669"/>
    <property type="project" value="TreeGrafter"/>
</dbReference>
<evidence type="ECO:0000256" key="5">
    <source>
        <dbReference type="ARBA" id="ARBA00023136"/>
    </source>
</evidence>
<keyword evidence="4 6" id="KW-1133">Transmembrane helix</keyword>
<dbReference type="EMBL" id="MCFK01002064">
    <property type="protein sequence ID" value="RKF64186.1"/>
    <property type="molecule type" value="Genomic_DNA"/>
</dbReference>
<protein>
    <submittedName>
        <fullName evidence="8">Putative diacylglycerol pyrophosphate phosphatase 1</fullName>
    </submittedName>
</protein>
<dbReference type="STRING" id="212602.A0A420I3F9"/>
<dbReference type="InterPro" id="IPR000326">
    <property type="entry name" value="PAP2/HPO"/>
</dbReference>
<accession>A0A420I3F9</accession>
<dbReference type="InterPro" id="IPR036938">
    <property type="entry name" value="PAP2/HPO_sf"/>
</dbReference>